<proteinExistence type="predicted"/>
<dbReference type="EMBL" id="DVKQ01000089">
    <property type="protein sequence ID" value="HIT38169.1"/>
    <property type="molecule type" value="Genomic_DNA"/>
</dbReference>
<reference evidence="2" key="2">
    <citation type="journal article" date="2021" name="PeerJ">
        <title>Extensive microbial diversity within the chicken gut microbiome revealed by metagenomics and culture.</title>
        <authorList>
            <person name="Gilroy R."/>
            <person name="Ravi A."/>
            <person name="Getino M."/>
            <person name="Pursley I."/>
            <person name="Horton D.L."/>
            <person name="Alikhan N.F."/>
            <person name="Baker D."/>
            <person name="Gharbi K."/>
            <person name="Hall N."/>
            <person name="Watson M."/>
            <person name="Adriaenssens E.M."/>
            <person name="Foster-Nyarko E."/>
            <person name="Jarju S."/>
            <person name="Secka A."/>
            <person name="Antonio M."/>
            <person name="Oren A."/>
            <person name="Chaudhuri R.R."/>
            <person name="La Ragione R."/>
            <person name="Hildebrand F."/>
            <person name="Pallen M.J."/>
        </authorList>
    </citation>
    <scope>NUCLEOTIDE SEQUENCE</scope>
    <source>
        <strain evidence="2">CHK195-26880</strain>
    </source>
</reference>
<name>A0A9D1KC16_9FIRM</name>
<organism evidence="2 3">
    <name type="scientific">Candidatus Onthousia faecipullorum</name>
    <dbReference type="NCBI Taxonomy" id="2840887"/>
    <lineage>
        <taxon>Bacteria</taxon>
        <taxon>Bacillati</taxon>
        <taxon>Bacillota</taxon>
        <taxon>Bacilli</taxon>
        <taxon>Candidatus Onthousia</taxon>
    </lineage>
</organism>
<dbReference type="AlphaFoldDB" id="A0A9D1KC16"/>
<protein>
    <recommendedName>
        <fullName evidence="4">3D domain-containing protein</fullName>
    </recommendedName>
</protein>
<gene>
    <name evidence="2" type="ORF">IAB59_06825</name>
</gene>
<dbReference type="Proteomes" id="UP000886833">
    <property type="component" value="Unassembled WGS sequence"/>
</dbReference>
<evidence type="ECO:0000313" key="3">
    <source>
        <dbReference type="Proteomes" id="UP000886833"/>
    </source>
</evidence>
<feature type="compositionally biased region" description="Low complexity" evidence="1">
    <location>
        <begin position="90"/>
        <end position="108"/>
    </location>
</feature>
<evidence type="ECO:0008006" key="4">
    <source>
        <dbReference type="Google" id="ProtNLM"/>
    </source>
</evidence>
<feature type="region of interest" description="Disordered" evidence="1">
    <location>
        <begin position="72"/>
        <end position="112"/>
    </location>
</feature>
<evidence type="ECO:0000313" key="2">
    <source>
        <dbReference type="EMBL" id="HIT38169.1"/>
    </source>
</evidence>
<reference evidence="2" key="1">
    <citation type="submission" date="2020-10" db="EMBL/GenBank/DDBJ databases">
        <authorList>
            <person name="Gilroy R."/>
        </authorList>
    </citation>
    <scope>NUCLEOTIDE SEQUENCE</scope>
    <source>
        <strain evidence="2">CHK195-26880</strain>
    </source>
</reference>
<dbReference type="PROSITE" id="PS51257">
    <property type="entry name" value="PROKAR_LIPOPROTEIN"/>
    <property type="match status" value="1"/>
</dbReference>
<feature type="compositionally biased region" description="Basic and acidic residues" evidence="1">
    <location>
        <begin position="72"/>
        <end position="89"/>
    </location>
</feature>
<accession>A0A9D1KC16</accession>
<sequence>MKITVYIINAILFMGCCLLVSTTTPDVKDIDVNNKITYVNSDAITKEEIIEIAPVEVIEEVVEEEKVVVEDKEEEIKEEPKEEVVKEENNTTTTSTSNDNSSNTNNSNKPSITVGSIFTGSMSGYGSDIGTHTASGHYIGDSIYYSDHTYGDVRILSGDDCIPFGTIVKVNSKIGEFIGIVIDTGGSVGFDGIHDFDLLFKTSNEALNFGVSRNTTFEILRVGY</sequence>
<evidence type="ECO:0000256" key="1">
    <source>
        <dbReference type="SAM" id="MobiDB-lite"/>
    </source>
</evidence>
<comment type="caution">
    <text evidence="2">The sequence shown here is derived from an EMBL/GenBank/DDBJ whole genome shotgun (WGS) entry which is preliminary data.</text>
</comment>